<protein>
    <submittedName>
        <fullName evidence="2">Uncharacterized protein</fullName>
    </submittedName>
</protein>
<dbReference type="Proteomes" id="UP000094455">
    <property type="component" value="Unassembled WGS sequence"/>
</dbReference>
<dbReference type="AlphaFoldDB" id="A0A1E3NNA3"/>
<evidence type="ECO:0000313" key="3">
    <source>
        <dbReference type="Proteomes" id="UP000094455"/>
    </source>
</evidence>
<feature type="region of interest" description="Disordered" evidence="1">
    <location>
        <begin position="135"/>
        <end position="168"/>
    </location>
</feature>
<proteinExistence type="predicted"/>
<evidence type="ECO:0000256" key="1">
    <source>
        <dbReference type="SAM" id="MobiDB-lite"/>
    </source>
</evidence>
<gene>
    <name evidence="2" type="ORF">PICMEDRAFT_15505</name>
</gene>
<sequence>MTAQQECSEVPAAAPGAVGTVVAVAGARWRLDTLVFSAVGTDRLDADLACVAVNAGTGSFARLTRTPAPDCSSLTGFFTRPRGPAAAAAAAAAGSLTSRWNTGDVSTSSVPRHPLGSSRLPKCRSWICSTLAGRSSGSVLPTTVSHASNTYSRRSPTLNCPASSAPYP</sequence>
<feature type="compositionally biased region" description="Polar residues" evidence="1">
    <location>
        <begin position="135"/>
        <end position="162"/>
    </location>
</feature>
<keyword evidence="3" id="KW-1185">Reference proteome</keyword>
<organism evidence="2 3">
    <name type="scientific">Pichia membranifaciens NRRL Y-2026</name>
    <dbReference type="NCBI Taxonomy" id="763406"/>
    <lineage>
        <taxon>Eukaryota</taxon>
        <taxon>Fungi</taxon>
        <taxon>Dikarya</taxon>
        <taxon>Ascomycota</taxon>
        <taxon>Saccharomycotina</taxon>
        <taxon>Pichiomycetes</taxon>
        <taxon>Pichiales</taxon>
        <taxon>Pichiaceae</taxon>
        <taxon>Pichia</taxon>
    </lineage>
</organism>
<evidence type="ECO:0000313" key="2">
    <source>
        <dbReference type="EMBL" id="ODQ47575.1"/>
    </source>
</evidence>
<reference evidence="2 3" key="1">
    <citation type="journal article" date="2016" name="Proc. Natl. Acad. Sci. U.S.A.">
        <title>Comparative genomics of biotechnologically important yeasts.</title>
        <authorList>
            <person name="Riley R."/>
            <person name="Haridas S."/>
            <person name="Wolfe K.H."/>
            <person name="Lopes M.R."/>
            <person name="Hittinger C.T."/>
            <person name="Goeker M."/>
            <person name="Salamov A.A."/>
            <person name="Wisecaver J.H."/>
            <person name="Long T.M."/>
            <person name="Calvey C.H."/>
            <person name="Aerts A.L."/>
            <person name="Barry K.W."/>
            <person name="Choi C."/>
            <person name="Clum A."/>
            <person name="Coughlan A.Y."/>
            <person name="Deshpande S."/>
            <person name="Douglass A.P."/>
            <person name="Hanson S.J."/>
            <person name="Klenk H.-P."/>
            <person name="LaButti K.M."/>
            <person name="Lapidus A."/>
            <person name="Lindquist E.A."/>
            <person name="Lipzen A.M."/>
            <person name="Meier-Kolthoff J.P."/>
            <person name="Ohm R.A."/>
            <person name="Otillar R.P."/>
            <person name="Pangilinan J.L."/>
            <person name="Peng Y."/>
            <person name="Rokas A."/>
            <person name="Rosa C.A."/>
            <person name="Scheuner C."/>
            <person name="Sibirny A.A."/>
            <person name="Slot J.C."/>
            <person name="Stielow J.B."/>
            <person name="Sun H."/>
            <person name="Kurtzman C.P."/>
            <person name="Blackwell M."/>
            <person name="Grigoriev I.V."/>
            <person name="Jeffries T.W."/>
        </authorList>
    </citation>
    <scope>NUCLEOTIDE SEQUENCE [LARGE SCALE GENOMIC DNA]</scope>
    <source>
        <strain evidence="2 3">NRRL Y-2026</strain>
    </source>
</reference>
<dbReference type="EMBL" id="KV454002">
    <property type="protein sequence ID" value="ODQ47575.1"/>
    <property type="molecule type" value="Genomic_DNA"/>
</dbReference>
<accession>A0A1E3NNA3</accession>
<dbReference type="RefSeq" id="XP_019018688.1">
    <property type="nucleotide sequence ID" value="XM_019160855.1"/>
</dbReference>
<dbReference type="GeneID" id="30177542"/>
<name>A0A1E3NNA3_9ASCO</name>